<sequence length="110" mass="12334">MPKRSQGTGELEGYLGSVSENMDLLHSFLYIKKLSLKLNTCLLASAACKHLFSCAGLLFTAKRARIDSIHFENQLLLKLNRKFLEVKVLEQNSFVFAQATLHNVLCTCSL</sequence>
<proteinExistence type="predicted"/>
<dbReference type="PaxDb" id="8022-A0A060Z9Z5"/>
<dbReference type="AlphaFoldDB" id="A0A060Z9Z5"/>
<name>A0A060Z9Z5_ONCMY</name>
<dbReference type="Proteomes" id="UP000193380">
    <property type="component" value="Unassembled WGS sequence"/>
</dbReference>
<evidence type="ECO:0008006" key="3">
    <source>
        <dbReference type="Google" id="ProtNLM"/>
    </source>
</evidence>
<dbReference type="STRING" id="8022.A0A060Z9Z5"/>
<organism evidence="1 2">
    <name type="scientific">Oncorhynchus mykiss</name>
    <name type="common">Rainbow trout</name>
    <name type="synonym">Salmo gairdneri</name>
    <dbReference type="NCBI Taxonomy" id="8022"/>
    <lineage>
        <taxon>Eukaryota</taxon>
        <taxon>Metazoa</taxon>
        <taxon>Chordata</taxon>
        <taxon>Craniata</taxon>
        <taxon>Vertebrata</taxon>
        <taxon>Euteleostomi</taxon>
        <taxon>Actinopterygii</taxon>
        <taxon>Neopterygii</taxon>
        <taxon>Teleostei</taxon>
        <taxon>Protacanthopterygii</taxon>
        <taxon>Salmoniformes</taxon>
        <taxon>Salmonidae</taxon>
        <taxon>Salmoninae</taxon>
        <taxon>Oncorhynchus</taxon>
    </lineage>
</organism>
<reference evidence="1" key="1">
    <citation type="journal article" date="2014" name="Nat. Commun.">
        <title>The rainbow trout genome provides novel insights into evolution after whole-genome duplication in vertebrates.</title>
        <authorList>
            <person name="Berthelot C."/>
            <person name="Brunet F."/>
            <person name="Chalopin D."/>
            <person name="Juanchich A."/>
            <person name="Bernard M."/>
            <person name="Noel B."/>
            <person name="Bento P."/>
            <person name="Da Silva C."/>
            <person name="Labadie K."/>
            <person name="Alberti A."/>
            <person name="Aury J.M."/>
            <person name="Louis A."/>
            <person name="Dehais P."/>
            <person name="Bardou P."/>
            <person name="Montfort J."/>
            <person name="Klopp C."/>
            <person name="Cabau C."/>
            <person name="Gaspin C."/>
            <person name="Thorgaard G.H."/>
            <person name="Boussaha M."/>
            <person name="Quillet E."/>
            <person name="Guyomard R."/>
            <person name="Galiana D."/>
            <person name="Bobe J."/>
            <person name="Volff J.N."/>
            <person name="Genet C."/>
            <person name="Wincker P."/>
            <person name="Jaillon O."/>
            <person name="Roest Crollius H."/>
            <person name="Guiguen Y."/>
        </authorList>
    </citation>
    <scope>NUCLEOTIDE SEQUENCE [LARGE SCALE GENOMIC DNA]</scope>
</reference>
<gene>
    <name evidence="1" type="ORF">GSONMT00035917001</name>
</gene>
<reference evidence="1" key="2">
    <citation type="submission" date="2014-03" db="EMBL/GenBank/DDBJ databases">
        <authorList>
            <person name="Genoscope - CEA"/>
        </authorList>
    </citation>
    <scope>NUCLEOTIDE SEQUENCE</scope>
</reference>
<evidence type="ECO:0000313" key="1">
    <source>
        <dbReference type="EMBL" id="CDQ98110.1"/>
    </source>
</evidence>
<dbReference type="EMBL" id="FR935161">
    <property type="protein sequence ID" value="CDQ98110.1"/>
    <property type="molecule type" value="Genomic_DNA"/>
</dbReference>
<evidence type="ECO:0000313" key="2">
    <source>
        <dbReference type="Proteomes" id="UP000193380"/>
    </source>
</evidence>
<protein>
    <recommendedName>
        <fullName evidence="3">HAT C-terminal dimerisation domain-containing protein</fullName>
    </recommendedName>
</protein>
<accession>A0A060Z9Z5</accession>